<dbReference type="Proteomes" id="UP000001052">
    <property type="component" value="Chromosome"/>
</dbReference>
<dbReference type="PANTHER" id="PTHR43357">
    <property type="entry name" value="INNER MEMBRANE ABC TRANSPORTER PERMEASE PROTEIN YDCV"/>
    <property type="match status" value="1"/>
</dbReference>
<dbReference type="HOGENOM" id="CLU_016047_3_1_7"/>
<name>C8X4D4_DESRD</name>
<dbReference type="KEGG" id="drt:Dret_2124"/>
<evidence type="ECO:0000313" key="11">
    <source>
        <dbReference type="Proteomes" id="UP000001052"/>
    </source>
</evidence>
<keyword evidence="2 8" id="KW-0813">Transport</keyword>
<sequence length="271" mass="29625">MRPLAKQNRWYHILFFLGVVVLFCSPVVVLVLSSIGPHWQFPHLWPQEVSWEPLNTLWNQRLPLLRHLSSSIGYSLATVATTLLMCLTPAATLAHSHFRGKTLLEGLLLTPALVPPMTYAMGLHVAFLHTGLADTFAGVVLVLSLFSFPYMLRPLVAGFEQMGTSYGQCARNLGASRLRTALEIELPLLLPSILAGGSVVFLVAFSEYFLVFLIGGGSVESFTGFLVPLLQSSNRALASACTLLFLLVPLMLFAASEGVVAAYWRKRGAPI</sequence>
<dbReference type="Pfam" id="PF00528">
    <property type="entry name" value="BPD_transp_1"/>
    <property type="match status" value="1"/>
</dbReference>
<feature type="transmembrane region" description="Helical" evidence="8">
    <location>
        <begin position="106"/>
        <end position="129"/>
    </location>
</feature>
<dbReference type="CDD" id="cd06261">
    <property type="entry name" value="TM_PBP2"/>
    <property type="match status" value="1"/>
</dbReference>
<dbReference type="STRING" id="485915.Dret_2124"/>
<dbReference type="RefSeq" id="WP_015752549.1">
    <property type="nucleotide sequence ID" value="NC_013223.1"/>
</dbReference>
<dbReference type="EMBL" id="CP001734">
    <property type="protein sequence ID" value="ACV69408.1"/>
    <property type="molecule type" value="Genomic_DNA"/>
</dbReference>
<feature type="transmembrane region" description="Helical" evidence="8">
    <location>
        <begin position="242"/>
        <end position="264"/>
    </location>
</feature>
<evidence type="ECO:0000256" key="3">
    <source>
        <dbReference type="ARBA" id="ARBA00022475"/>
    </source>
</evidence>
<dbReference type="PANTHER" id="PTHR43357:SF4">
    <property type="entry name" value="INNER MEMBRANE ABC TRANSPORTER PERMEASE PROTEIN YDCV"/>
    <property type="match status" value="1"/>
</dbReference>
<feature type="domain" description="ABC transmembrane type-1" evidence="9">
    <location>
        <begin position="68"/>
        <end position="256"/>
    </location>
</feature>
<evidence type="ECO:0000256" key="1">
    <source>
        <dbReference type="ARBA" id="ARBA00004429"/>
    </source>
</evidence>
<evidence type="ECO:0000313" key="10">
    <source>
        <dbReference type="EMBL" id="ACV69408.1"/>
    </source>
</evidence>
<protein>
    <submittedName>
        <fullName evidence="10">Binding-protein-dependent transport systems inner membrane component</fullName>
    </submittedName>
</protein>
<evidence type="ECO:0000259" key="9">
    <source>
        <dbReference type="PROSITE" id="PS50928"/>
    </source>
</evidence>
<evidence type="ECO:0000256" key="7">
    <source>
        <dbReference type="ARBA" id="ARBA00023136"/>
    </source>
</evidence>
<accession>C8X4D4</accession>
<dbReference type="SUPFAM" id="SSF161098">
    <property type="entry name" value="MetI-like"/>
    <property type="match status" value="1"/>
</dbReference>
<dbReference type="Gene3D" id="1.10.3720.10">
    <property type="entry name" value="MetI-like"/>
    <property type="match status" value="1"/>
</dbReference>
<organism evidence="10 11">
    <name type="scientific">Desulfohalobium retbaense (strain ATCC 49708 / DSM 5692 / JCM 16813 / HR100)</name>
    <dbReference type="NCBI Taxonomy" id="485915"/>
    <lineage>
        <taxon>Bacteria</taxon>
        <taxon>Pseudomonadati</taxon>
        <taxon>Thermodesulfobacteriota</taxon>
        <taxon>Desulfovibrionia</taxon>
        <taxon>Desulfovibrionales</taxon>
        <taxon>Desulfohalobiaceae</taxon>
        <taxon>Desulfohalobium</taxon>
    </lineage>
</organism>
<evidence type="ECO:0000256" key="6">
    <source>
        <dbReference type="ARBA" id="ARBA00022989"/>
    </source>
</evidence>
<keyword evidence="6 8" id="KW-1133">Transmembrane helix</keyword>
<feature type="transmembrane region" description="Helical" evidence="8">
    <location>
        <begin position="186"/>
        <end position="205"/>
    </location>
</feature>
<keyword evidence="3" id="KW-1003">Cell membrane</keyword>
<dbReference type="GO" id="GO:0055085">
    <property type="term" value="P:transmembrane transport"/>
    <property type="evidence" value="ECO:0007669"/>
    <property type="project" value="InterPro"/>
</dbReference>
<dbReference type="InterPro" id="IPR035906">
    <property type="entry name" value="MetI-like_sf"/>
</dbReference>
<dbReference type="GO" id="GO:0005886">
    <property type="term" value="C:plasma membrane"/>
    <property type="evidence" value="ECO:0007669"/>
    <property type="project" value="UniProtKB-SubCell"/>
</dbReference>
<feature type="transmembrane region" description="Helical" evidence="8">
    <location>
        <begin position="135"/>
        <end position="152"/>
    </location>
</feature>
<keyword evidence="4" id="KW-0997">Cell inner membrane</keyword>
<feature type="transmembrane region" description="Helical" evidence="8">
    <location>
        <begin position="12"/>
        <end position="35"/>
    </location>
</feature>
<proteinExistence type="inferred from homology"/>
<keyword evidence="11" id="KW-1185">Reference proteome</keyword>
<feature type="transmembrane region" description="Helical" evidence="8">
    <location>
        <begin position="211"/>
        <end position="230"/>
    </location>
</feature>
<evidence type="ECO:0000256" key="8">
    <source>
        <dbReference type="RuleBase" id="RU363032"/>
    </source>
</evidence>
<dbReference type="InterPro" id="IPR000515">
    <property type="entry name" value="MetI-like"/>
</dbReference>
<reference evidence="10 11" key="2">
    <citation type="journal article" date="2010" name="Stand. Genomic Sci.">
        <title>Complete genome sequence of Desulfohalobium retbaense type strain (HR(100)).</title>
        <authorList>
            <person name="Spring S."/>
            <person name="Nolan M."/>
            <person name="Lapidus A."/>
            <person name="Glavina Del Rio T."/>
            <person name="Copeland A."/>
            <person name="Tice H."/>
            <person name="Cheng J.F."/>
            <person name="Lucas S."/>
            <person name="Land M."/>
            <person name="Chen F."/>
            <person name="Bruce D."/>
            <person name="Goodwin L."/>
            <person name="Pitluck S."/>
            <person name="Ivanova N."/>
            <person name="Mavromatis K."/>
            <person name="Mikhailova N."/>
            <person name="Pati A."/>
            <person name="Chen A."/>
            <person name="Palaniappan K."/>
            <person name="Hauser L."/>
            <person name="Chang Y.J."/>
            <person name="Jeffries C.D."/>
            <person name="Munk C."/>
            <person name="Kiss H."/>
            <person name="Chain P."/>
            <person name="Han C."/>
            <person name="Brettin T."/>
            <person name="Detter J.C."/>
            <person name="Schuler E."/>
            <person name="Goker M."/>
            <person name="Rohde M."/>
            <person name="Bristow J."/>
            <person name="Eisen J.A."/>
            <person name="Markowitz V."/>
            <person name="Hugenholtz P."/>
            <person name="Kyrpides N.C."/>
            <person name="Klenk H.P."/>
        </authorList>
    </citation>
    <scope>NUCLEOTIDE SEQUENCE [LARGE SCALE GENOMIC DNA]</scope>
    <source>
        <strain evidence="10 11">DSM 5692</strain>
    </source>
</reference>
<feature type="transmembrane region" description="Helical" evidence="8">
    <location>
        <begin position="72"/>
        <end position="94"/>
    </location>
</feature>
<evidence type="ECO:0000256" key="4">
    <source>
        <dbReference type="ARBA" id="ARBA00022519"/>
    </source>
</evidence>
<keyword evidence="7 8" id="KW-0472">Membrane</keyword>
<keyword evidence="5 8" id="KW-0812">Transmembrane</keyword>
<comment type="similarity">
    <text evidence="8">Belongs to the binding-protein-dependent transport system permease family.</text>
</comment>
<reference evidence="11" key="1">
    <citation type="submission" date="2009-09" db="EMBL/GenBank/DDBJ databases">
        <title>The complete chromosome of Desulfohalobium retbaense DSM 5692.</title>
        <authorList>
            <consortium name="US DOE Joint Genome Institute (JGI-PGF)"/>
            <person name="Lucas S."/>
            <person name="Copeland A."/>
            <person name="Lapidus A."/>
            <person name="Glavina del Rio T."/>
            <person name="Dalin E."/>
            <person name="Tice H."/>
            <person name="Bruce D."/>
            <person name="Goodwin L."/>
            <person name="Pitluck S."/>
            <person name="Kyrpides N."/>
            <person name="Mavromatis K."/>
            <person name="Ivanova N."/>
            <person name="Mikhailova N."/>
            <person name="Munk A.C."/>
            <person name="Brettin T."/>
            <person name="Detter J.C."/>
            <person name="Han C."/>
            <person name="Tapia R."/>
            <person name="Larimer F."/>
            <person name="Land M."/>
            <person name="Hauser L."/>
            <person name="Markowitz V."/>
            <person name="Cheng J.-F."/>
            <person name="Hugenholtz P."/>
            <person name="Woyke T."/>
            <person name="Wu D."/>
            <person name="Spring S."/>
            <person name="Klenk H.-P."/>
            <person name="Eisen J.A."/>
        </authorList>
    </citation>
    <scope>NUCLEOTIDE SEQUENCE [LARGE SCALE GENOMIC DNA]</scope>
    <source>
        <strain evidence="11">DSM 5692</strain>
    </source>
</reference>
<comment type="subcellular location">
    <subcellularLocation>
        <location evidence="1">Cell inner membrane</location>
        <topology evidence="1">Multi-pass membrane protein</topology>
    </subcellularLocation>
    <subcellularLocation>
        <location evidence="8">Cell membrane</location>
        <topology evidence="8">Multi-pass membrane protein</topology>
    </subcellularLocation>
</comment>
<dbReference type="AlphaFoldDB" id="C8X4D4"/>
<gene>
    <name evidence="10" type="ordered locus">Dret_2124</name>
</gene>
<dbReference type="OrthoDB" id="9782004at2"/>
<dbReference type="PROSITE" id="PS50928">
    <property type="entry name" value="ABC_TM1"/>
    <property type="match status" value="1"/>
</dbReference>
<dbReference type="eggNOG" id="COG1177">
    <property type="taxonomic scope" value="Bacteria"/>
</dbReference>
<evidence type="ECO:0000256" key="2">
    <source>
        <dbReference type="ARBA" id="ARBA00022448"/>
    </source>
</evidence>
<evidence type="ECO:0000256" key="5">
    <source>
        <dbReference type="ARBA" id="ARBA00022692"/>
    </source>
</evidence>